<dbReference type="GO" id="GO:0016757">
    <property type="term" value="F:glycosyltransferase activity"/>
    <property type="evidence" value="ECO:0007669"/>
    <property type="project" value="UniProtKB-KW"/>
</dbReference>
<evidence type="ECO:0000313" key="5">
    <source>
        <dbReference type="EMBL" id="XBH08395.1"/>
    </source>
</evidence>
<feature type="domain" description="Glycosyltransferase 2-like" evidence="4">
    <location>
        <begin position="11"/>
        <end position="119"/>
    </location>
</feature>
<dbReference type="RefSeq" id="WP_406701246.1">
    <property type="nucleotide sequence ID" value="NZ_CP155447.1"/>
</dbReference>
<dbReference type="Pfam" id="PF00535">
    <property type="entry name" value="Glycos_transf_2"/>
    <property type="match status" value="1"/>
</dbReference>
<organism evidence="5">
    <name type="scientific">Singulisphaera sp. Ch08</name>
    <dbReference type="NCBI Taxonomy" id="3120278"/>
    <lineage>
        <taxon>Bacteria</taxon>
        <taxon>Pseudomonadati</taxon>
        <taxon>Planctomycetota</taxon>
        <taxon>Planctomycetia</taxon>
        <taxon>Isosphaerales</taxon>
        <taxon>Isosphaeraceae</taxon>
        <taxon>Singulisphaera</taxon>
    </lineage>
</organism>
<sequence length="318" mass="34983">MDPVGADRTHILVLNYNGRELLAECLPSIVEAAARTPVPCAVTVIDNGSTDGSLELLAREWPGVGLIREPNRGLASFNAVLARLEEPVVLLLNSDIKLAPDAVAPLLAAFDEHDDALFSAPQCWTFDGVEYEGMRTRVRTRYGLVQGMCRVPGHEACVDRPDLTAASGPILAVDRKKFLALGGYDPLYFPGRIEDLDLGFRGWMAGWPGYYIPDSMAYHKGFGSFGPAFGRSGCDRLAARNSLIFAWKNLGGRRLAAHLAWLPVRLIHDLASRRADFAVALVEALARLGHVRSARRDLAVGSGRWIARQEAFFQRFQW</sequence>
<proteinExistence type="inferred from homology"/>
<dbReference type="InterPro" id="IPR029044">
    <property type="entry name" value="Nucleotide-diphossugar_trans"/>
</dbReference>
<evidence type="ECO:0000259" key="4">
    <source>
        <dbReference type="Pfam" id="PF00535"/>
    </source>
</evidence>
<keyword evidence="2 5" id="KW-0328">Glycosyltransferase</keyword>
<dbReference type="PANTHER" id="PTHR43179">
    <property type="entry name" value="RHAMNOSYLTRANSFERASE WBBL"/>
    <property type="match status" value="1"/>
</dbReference>
<dbReference type="Gene3D" id="3.90.550.10">
    <property type="entry name" value="Spore Coat Polysaccharide Biosynthesis Protein SpsA, Chain A"/>
    <property type="match status" value="1"/>
</dbReference>
<evidence type="ECO:0000256" key="1">
    <source>
        <dbReference type="ARBA" id="ARBA00006739"/>
    </source>
</evidence>
<keyword evidence="3 5" id="KW-0808">Transferase</keyword>
<dbReference type="AlphaFoldDB" id="A0AAU7CSY0"/>
<protein>
    <submittedName>
        <fullName evidence="5">Glycosyltransferase</fullName>
        <ecNumber evidence="5">2.4.-.-</ecNumber>
    </submittedName>
</protein>
<evidence type="ECO:0000256" key="3">
    <source>
        <dbReference type="ARBA" id="ARBA00022679"/>
    </source>
</evidence>
<evidence type="ECO:0000256" key="2">
    <source>
        <dbReference type="ARBA" id="ARBA00022676"/>
    </source>
</evidence>
<dbReference type="EC" id="2.4.-.-" evidence="5"/>
<dbReference type="EMBL" id="CP155447">
    <property type="protein sequence ID" value="XBH08395.1"/>
    <property type="molecule type" value="Genomic_DNA"/>
</dbReference>
<dbReference type="InterPro" id="IPR001173">
    <property type="entry name" value="Glyco_trans_2-like"/>
</dbReference>
<name>A0AAU7CSY0_9BACT</name>
<gene>
    <name evidence="5" type="ORF">V5E97_30865</name>
</gene>
<accession>A0AAU7CSY0</accession>
<dbReference type="SUPFAM" id="SSF53448">
    <property type="entry name" value="Nucleotide-diphospho-sugar transferases"/>
    <property type="match status" value="1"/>
</dbReference>
<dbReference type="PANTHER" id="PTHR43179:SF12">
    <property type="entry name" value="GALACTOFURANOSYLTRANSFERASE GLFT2"/>
    <property type="match status" value="1"/>
</dbReference>
<reference evidence="5" key="1">
    <citation type="submission" date="2024-05" db="EMBL/GenBank/DDBJ databases">
        <title>Planctomycetes of the genus Singulisphaera possess chitinolytic capabilities.</title>
        <authorList>
            <person name="Ivanova A."/>
        </authorList>
    </citation>
    <scope>NUCLEOTIDE SEQUENCE</scope>
    <source>
        <strain evidence="5">Ch08T</strain>
    </source>
</reference>
<comment type="similarity">
    <text evidence="1">Belongs to the glycosyltransferase 2 family.</text>
</comment>